<dbReference type="AlphaFoldDB" id="A0AAT9G7G5"/>
<evidence type="ECO:0000256" key="1">
    <source>
        <dbReference type="SAM" id="SignalP"/>
    </source>
</evidence>
<dbReference type="EMBL" id="AP029170">
    <property type="protein sequence ID" value="BFD45721.1"/>
    <property type="molecule type" value="Genomic_DNA"/>
</dbReference>
<evidence type="ECO:0000313" key="2">
    <source>
        <dbReference type="EMBL" id="BFD45721.1"/>
    </source>
</evidence>
<sequence>MINFKSNIVLILLAFAVSGCATCKPIPDQINNAILNNEKALVVVSARTNYPEGTKDKHASTCTVWENINKENDFIPQSSSSVFCQGLQKSVLCAYAVNPGKYKLTTIVSRRLHSTTLNAAWIIQSLYVDNLMDFEVSSGEVIYLGDIIFNNNGNEITYEVLDKFDSAYEESKAMFPKLLPKMKKRIILNPSSHRKSSKIIGIEENVNWWS</sequence>
<reference evidence="2" key="1">
    <citation type="submission" date="2024-01" db="EMBL/GenBank/DDBJ databases">
        <title>Sequencing the genomes of a sandfly, Sergentomyia squamirostris, and its two endosymbionts.</title>
        <authorList>
            <person name="Itokawa K."/>
            <person name="Sanjoba C."/>
        </authorList>
    </citation>
    <scope>NUCLEOTIDE SEQUENCE</scope>
    <source>
        <strain evidence="2">RiSSQ</strain>
    </source>
</reference>
<accession>A0AAT9G7G5</accession>
<evidence type="ECO:0008006" key="3">
    <source>
        <dbReference type="Google" id="ProtNLM"/>
    </source>
</evidence>
<name>A0AAT9G7G5_9RICK</name>
<protein>
    <recommendedName>
        <fullName evidence="3">Lipoprotein</fullName>
    </recommendedName>
</protein>
<feature type="chain" id="PRO_5043366896" description="Lipoprotein" evidence="1">
    <location>
        <begin position="22"/>
        <end position="210"/>
    </location>
</feature>
<organism evidence="2">
    <name type="scientific">Candidatus Tisiphia endosymbiont of Sergentomyia squamirostris</name>
    <dbReference type="NCBI Taxonomy" id="3113639"/>
    <lineage>
        <taxon>Bacteria</taxon>
        <taxon>Pseudomonadati</taxon>
        <taxon>Pseudomonadota</taxon>
        <taxon>Alphaproteobacteria</taxon>
        <taxon>Rickettsiales</taxon>
        <taxon>Rickettsiaceae</taxon>
        <taxon>Rickettsieae</taxon>
        <taxon>Candidatus Tisiphia</taxon>
    </lineage>
</organism>
<keyword evidence="1" id="KW-0732">Signal</keyword>
<feature type="signal peptide" evidence="1">
    <location>
        <begin position="1"/>
        <end position="21"/>
    </location>
</feature>
<dbReference type="PROSITE" id="PS51257">
    <property type="entry name" value="PROKAR_LIPOPROTEIN"/>
    <property type="match status" value="1"/>
</dbReference>
<proteinExistence type="predicted"/>
<gene>
    <name evidence="2" type="ORF">DMENIID0002_03670</name>
</gene>